<name>A0A6P8EGB9_CLUHA</name>
<evidence type="ECO:0000256" key="5">
    <source>
        <dbReference type="ARBA" id="ARBA00023157"/>
    </source>
</evidence>
<feature type="transmembrane region" description="Helical" evidence="6">
    <location>
        <begin position="328"/>
        <end position="349"/>
    </location>
</feature>
<dbReference type="Gene3D" id="1.20.1070.10">
    <property type="entry name" value="Rhodopsin 7-helix transmembrane proteins"/>
    <property type="match status" value="2"/>
</dbReference>
<feature type="domain" description="G-protein coupled receptors family 2 profile 2" evidence="8">
    <location>
        <begin position="153"/>
        <end position="344"/>
    </location>
</feature>
<dbReference type="Pfam" id="PF22261">
    <property type="entry name" value="GPR128_GAIN_subdom_B"/>
    <property type="match status" value="1"/>
</dbReference>
<gene>
    <name evidence="10" type="primary">LOC116218262</name>
</gene>
<protein>
    <submittedName>
        <fullName evidence="10">Adhesion G-protein coupled receptor G7-like</fullName>
    </submittedName>
</protein>
<dbReference type="PANTHER" id="PTHR47767:SF1">
    <property type="entry name" value="ADHESION G PROTEIN-COUPLED RECEPTOR G7"/>
    <property type="match status" value="1"/>
</dbReference>
<feature type="transmembrane region" description="Helical" evidence="6">
    <location>
        <begin position="153"/>
        <end position="176"/>
    </location>
</feature>
<evidence type="ECO:0000259" key="8">
    <source>
        <dbReference type="PROSITE" id="PS50261"/>
    </source>
</evidence>
<keyword evidence="2 6" id="KW-0812">Transmembrane</keyword>
<keyword evidence="4 6" id="KW-0472">Membrane</keyword>
<feature type="transmembrane region" description="Helical" evidence="6">
    <location>
        <begin position="250"/>
        <end position="270"/>
    </location>
</feature>
<organism evidence="9 10">
    <name type="scientific">Clupea harengus</name>
    <name type="common">Atlantic herring</name>
    <dbReference type="NCBI Taxonomy" id="7950"/>
    <lineage>
        <taxon>Eukaryota</taxon>
        <taxon>Metazoa</taxon>
        <taxon>Chordata</taxon>
        <taxon>Craniata</taxon>
        <taxon>Vertebrata</taxon>
        <taxon>Euteleostomi</taxon>
        <taxon>Actinopterygii</taxon>
        <taxon>Neopterygii</taxon>
        <taxon>Teleostei</taxon>
        <taxon>Clupei</taxon>
        <taxon>Clupeiformes</taxon>
        <taxon>Clupeoidei</taxon>
        <taxon>Clupeidae</taxon>
        <taxon>Clupea</taxon>
    </lineage>
</organism>
<proteinExistence type="predicted"/>
<keyword evidence="9" id="KW-1185">Reference proteome</keyword>
<feature type="transmembrane region" description="Helical" evidence="6">
    <location>
        <begin position="188"/>
        <end position="208"/>
    </location>
</feature>
<dbReference type="PROSITE" id="PS50261">
    <property type="entry name" value="G_PROTEIN_RECEP_F2_4"/>
    <property type="match status" value="1"/>
</dbReference>
<evidence type="ECO:0000256" key="1">
    <source>
        <dbReference type="ARBA" id="ARBA00004141"/>
    </source>
</evidence>
<keyword evidence="3 6" id="KW-1133">Transmembrane helix</keyword>
<evidence type="ECO:0000313" key="10">
    <source>
        <dbReference type="RefSeq" id="XP_031415043.1"/>
    </source>
</evidence>
<dbReference type="OrthoDB" id="1100386at2759"/>
<dbReference type="Gene3D" id="2.60.220.50">
    <property type="match status" value="1"/>
</dbReference>
<dbReference type="GO" id="GO:0007166">
    <property type="term" value="P:cell surface receptor signaling pathway"/>
    <property type="evidence" value="ECO:0007669"/>
    <property type="project" value="InterPro"/>
</dbReference>
<dbReference type="GeneID" id="116218262"/>
<feature type="domain" description="GAIN-B" evidence="7">
    <location>
        <begin position="1"/>
        <end position="147"/>
    </location>
</feature>
<dbReference type="InterPro" id="IPR057244">
    <property type="entry name" value="GAIN_B"/>
</dbReference>
<dbReference type="AlphaFoldDB" id="A0A6P8EGB9"/>
<dbReference type="KEGG" id="char:116218262"/>
<evidence type="ECO:0000256" key="6">
    <source>
        <dbReference type="SAM" id="Phobius"/>
    </source>
</evidence>
<feature type="transmembrane region" description="Helical" evidence="6">
    <location>
        <begin position="355"/>
        <end position="381"/>
    </location>
</feature>
<evidence type="ECO:0000256" key="3">
    <source>
        <dbReference type="ARBA" id="ARBA00022989"/>
    </source>
</evidence>
<dbReference type="InterPro" id="IPR053066">
    <property type="entry name" value="ADGR_G7"/>
</dbReference>
<evidence type="ECO:0000259" key="7">
    <source>
        <dbReference type="PROSITE" id="PS50221"/>
    </source>
</evidence>
<dbReference type="InterPro" id="IPR053986">
    <property type="entry name" value="GPR128_GAIN_subdom_B"/>
</dbReference>
<evidence type="ECO:0000256" key="2">
    <source>
        <dbReference type="ARBA" id="ARBA00022692"/>
    </source>
</evidence>
<dbReference type="PROSITE" id="PS50221">
    <property type="entry name" value="GAIN_B"/>
    <property type="match status" value="1"/>
</dbReference>
<keyword evidence="5" id="KW-1015">Disulfide bond</keyword>
<dbReference type="RefSeq" id="XP_031415043.1">
    <property type="nucleotide sequence ID" value="XM_031559183.1"/>
</dbReference>
<dbReference type="PRINTS" id="PR00249">
    <property type="entry name" value="GPCRSECRETIN"/>
</dbReference>
<dbReference type="GO" id="GO:0004930">
    <property type="term" value="F:G protein-coupled receptor activity"/>
    <property type="evidence" value="ECO:0007669"/>
    <property type="project" value="InterPro"/>
</dbReference>
<reference evidence="10" key="1">
    <citation type="submission" date="2025-08" db="UniProtKB">
        <authorList>
            <consortium name="RefSeq"/>
        </authorList>
    </citation>
    <scope>IDENTIFICATION</scope>
</reference>
<dbReference type="InterPro" id="IPR000203">
    <property type="entry name" value="GPS"/>
</dbReference>
<evidence type="ECO:0000256" key="4">
    <source>
        <dbReference type="ARBA" id="ARBA00023136"/>
    </source>
</evidence>
<dbReference type="InterPro" id="IPR017981">
    <property type="entry name" value="GPCR_2-like_7TM"/>
</dbReference>
<dbReference type="GO" id="GO:0016020">
    <property type="term" value="C:membrane"/>
    <property type="evidence" value="ECO:0007669"/>
    <property type="project" value="UniProtKB-SubCell"/>
</dbReference>
<dbReference type="Pfam" id="PF00002">
    <property type="entry name" value="7tm_2"/>
    <property type="match status" value="1"/>
</dbReference>
<dbReference type="InterPro" id="IPR046338">
    <property type="entry name" value="GAIN_dom_sf"/>
</dbReference>
<dbReference type="PANTHER" id="PTHR47767">
    <property type="entry name" value="ADHESION G PROTEIN-COUPLED RECEPTOR G7"/>
    <property type="match status" value="1"/>
</dbReference>
<evidence type="ECO:0000313" key="9">
    <source>
        <dbReference type="Proteomes" id="UP000515152"/>
    </source>
</evidence>
<dbReference type="SMART" id="SM00303">
    <property type="entry name" value="GPS"/>
    <property type="match status" value="1"/>
</dbReference>
<accession>A0A6P8EGB9</accession>
<dbReference type="Proteomes" id="UP000515152">
    <property type="component" value="Chromosome 21"/>
</dbReference>
<sequence length="418" mass="46733">MGAENDHNGVRAAVRPSPSVIRRVKNDEYIFPTDQSKQNSSISIGFVVYDNDLLFQSKVFKSSLGSNRKVISGSLGPVAPEHVNLQFKPMNVSNKVLHDFACVFWDYSLNDWSTKGCSKANLSTGSLQCRCNHTTNLAVLMSFREDNIYAEPLSWMSNIGCTLSIMGLIITIIFQIMTRKTRQSSPTILLVSICVSMTIFYFLFLFGIKNPNASLNRDIRASEENTIPSSDLYQDPDKGPCTALTALMQYFLLATFTWNTLYAVYIFLLFKNTFSGPPRGFQGISIETGWGFPAVVVAITLGVTYRVDKPLGYRREGFTNKATLKKKFMASFSLAALLGLTWILGYLVLATRDSTLNFIFSIAFCVCNTTQGLHIFILFTVRTPIFQRMLLSVANIMSVPEVALHKEVYSLSDSFPRP</sequence>
<dbReference type="InterPro" id="IPR000832">
    <property type="entry name" value="GPCR_2_secretin-like"/>
</dbReference>
<comment type="subcellular location">
    <subcellularLocation>
        <location evidence="1">Membrane</location>
        <topology evidence="1">Multi-pass membrane protein</topology>
    </subcellularLocation>
</comment>
<dbReference type="Pfam" id="PF01825">
    <property type="entry name" value="GPS"/>
    <property type="match status" value="1"/>
</dbReference>
<feature type="transmembrane region" description="Helical" evidence="6">
    <location>
        <begin position="290"/>
        <end position="307"/>
    </location>
</feature>